<keyword evidence="1" id="KW-0472">Membrane</keyword>
<name>A0A5C5RWG3_9ACTN</name>
<feature type="transmembrane region" description="Helical" evidence="1">
    <location>
        <begin position="38"/>
        <end position="60"/>
    </location>
</feature>
<comment type="caution">
    <text evidence="2">The sequence shown here is derived from an EMBL/GenBank/DDBJ whole genome shotgun (WGS) entry which is preliminary data.</text>
</comment>
<sequence length="101" mass="10721">MVSDIAQWTAWSIAAVCLLVNFYTIAAEHDRRKNGAPSLAWVFWTSAGALAASTGVAVAIQRNASAGVAAASLVVITALLVAIRSTRYVRLFGRVITMADR</sequence>
<organism evidence="2 3">
    <name type="scientific">Tsukamurella conjunctivitidis</name>
    <dbReference type="NCBI Taxonomy" id="2592068"/>
    <lineage>
        <taxon>Bacteria</taxon>
        <taxon>Bacillati</taxon>
        <taxon>Actinomycetota</taxon>
        <taxon>Actinomycetes</taxon>
        <taxon>Mycobacteriales</taxon>
        <taxon>Tsukamurellaceae</taxon>
        <taxon>Tsukamurella</taxon>
    </lineage>
</organism>
<protein>
    <submittedName>
        <fullName evidence="2">Uncharacterized protein</fullName>
    </submittedName>
</protein>
<dbReference type="RefSeq" id="WP_146488495.1">
    <property type="nucleotide sequence ID" value="NZ_VIGX01000014.1"/>
</dbReference>
<feature type="transmembrane region" description="Helical" evidence="1">
    <location>
        <begin position="6"/>
        <end position="26"/>
    </location>
</feature>
<dbReference type="EMBL" id="VIGX01000014">
    <property type="protein sequence ID" value="TWS27357.1"/>
    <property type="molecule type" value="Genomic_DNA"/>
</dbReference>
<evidence type="ECO:0000313" key="3">
    <source>
        <dbReference type="Proteomes" id="UP000319375"/>
    </source>
</evidence>
<gene>
    <name evidence="2" type="ORF">FK530_18710</name>
</gene>
<dbReference type="AlphaFoldDB" id="A0A5C5RWG3"/>
<feature type="transmembrane region" description="Helical" evidence="1">
    <location>
        <begin position="66"/>
        <end position="83"/>
    </location>
</feature>
<evidence type="ECO:0000313" key="2">
    <source>
        <dbReference type="EMBL" id="TWS27357.1"/>
    </source>
</evidence>
<keyword evidence="3" id="KW-1185">Reference proteome</keyword>
<reference evidence="2 3" key="1">
    <citation type="submission" date="2019-06" db="EMBL/GenBank/DDBJ databases">
        <title>Tsukamurella conjunctivitidis sp. nov., Tsukamurella assacharolytica sp. nov. and Tsukamurella sputae sp. nov. isolated from patients with conjunctivitis, bacteraemia (lymphoma) and respiratory infection (sputum) in Hong Kong.</title>
        <authorList>
            <person name="Teng J.L.L."/>
            <person name="Lee H.H."/>
            <person name="Fong J.Y.H."/>
            <person name="Fok K.M.N."/>
            <person name="Lau S.K.P."/>
            <person name="Woo P.C.Y."/>
        </authorList>
    </citation>
    <scope>NUCLEOTIDE SEQUENCE [LARGE SCALE GENOMIC DNA]</scope>
    <source>
        <strain evidence="2 3">HKU72</strain>
    </source>
</reference>
<dbReference type="Proteomes" id="UP000319375">
    <property type="component" value="Unassembled WGS sequence"/>
</dbReference>
<evidence type="ECO:0000256" key="1">
    <source>
        <dbReference type="SAM" id="Phobius"/>
    </source>
</evidence>
<accession>A0A5C5RWG3</accession>
<keyword evidence="1" id="KW-1133">Transmembrane helix</keyword>
<proteinExistence type="predicted"/>
<keyword evidence="1" id="KW-0812">Transmembrane</keyword>